<feature type="transmembrane region" description="Helical" evidence="1">
    <location>
        <begin position="35"/>
        <end position="54"/>
    </location>
</feature>
<name>A0A161SQ85_9BACL</name>
<accession>A0A161SQ85</accession>
<evidence type="ECO:0000313" key="3">
    <source>
        <dbReference type="Proteomes" id="UP000076490"/>
    </source>
</evidence>
<proteinExistence type="predicted"/>
<organism evidence="2 3">
    <name type="scientific">Bhargavaea cecembensis</name>
    <dbReference type="NCBI Taxonomy" id="394098"/>
    <lineage>
        <taxon>Bacteria</taxon>
        <taxon>Bacillati</taxon>
        <taxon>Bacillota</taxon>
        <taxon>Bacilli</taxon>
        <taxon>Bacillales</taxon>
        <taxon>Caryophanaceae</taxon>
        <taxon>Bhargavaea</taxon>
    </lineage>
</organism>
<dbReference type="EMBL" id="LQNT01000011">
    <property type="protein sequence ID" value="KZE37400.1"/>
    <property type="molecule type" value="Genomic_DNA"/>
</dbReference>
<evidence type="ECO:0000256" key="1">
    <source>
        <dbReference type="SAM" id="Phobius"/>
    </source>
</evidence>
<keyword evidence="1" id="KW-0472">Membrane</keyword>
<dbReference type="Proteomes" id="UP000076490">
    <property type="component" value="Unassembled WGS sequence"/>
</dbReference>
<feature type="transmembrane region" description="Helical" evidence="1">
    <location>
        <begin position="7"/>
        <end position="23"/>
    </location>
</feature>
<reference evidence="2 3" key="1">
    <citation type="submission" date="2016-01" db="EMBL/GenBank/DDBJ databases">
        <title>Whole genome sequencing of Bhargavaea cecembensis T14.</title>
        <authorList>
            <person name="Hong K.W."/>
        </authorList>
    </citation>
    <scope>NUCLEOTIDE SEQUENCE [LARGE SCALE GENOMIC DNA]</scope>
    <source>
        <strain evidence="2 3">T14</strain>
    </source>
</reference>
<sequence length="63" mass="7220">MKRALKFAIPIMLIVAGLAWWYLNKEFQDIPGTHRMYITIGAALLSGVLSWFLFPEGPQDPER</sequence>
<dbReference type="RefSeq" id="WP_063182609.1">
    <property type="nucleotide sequence ID" value="NZ_LQNT01000011.1"/>
</dbReference>
<keyword evidence="1" id="KW-1133">Transmembrane helix</keyword>
<protein>
    <submittedName>
        <fullName evidence="2">Uncharacterized protein</fullName>
    </submittedName>
</protein>
<gene>
    <name evidence="2" type="ORF">AV656_12585</name>
</gene>
<dbReference type="AlphaFoldDB" id="A0A161SQ85"/>
<evidence type="ECO:0000313" key="2">
    <source>
        <dbReference type="EMBL" id="KZE37400.1"/>
    </source>
</evidence>
<comment type="caution">
    <text evidence="2">The sequence shown here is derived from an EMBL/GenBank/DDBJ whole genome shotgun (WGS) entry which is preliminary data.</text>
</comment>
<keyword evidence="1" id="KW-0812">Transmembrane</keyword>